<gene>
    <name evidence="8" type="ORF">HMPREF0665_02574</name>
</gene>
<proteinExistence type="inferred from homology"/>
<organism evidence="8 9">
    <name type="scientific">Segatella oris C735</name>
    <dbReference type="NCBI Taxonomy" id="563008"/>
    <lineage>
        <taxon>Bacteria</taxon>
        <taxon>Pseudomonadati</taxon>
        <taxon>Bacteroidota</taxon>
        <taxon>Bacteroidia</taxon>
        <taxon>Bacteroidales</taxon>
        <taxon>Prevotellaceae</taxon>
        <taxon>Segatella</taxon>
    </lineage>
</organism>
<evidence type="ECO:0000259" key="7">
    <source>
        <dbReference type="Pfam" id="PF01555"/>
    </source>
</evidence>
<dbReference type="GO" id="GO:0009007">
    <property type="term" value="F:site-specific DNA-methyltransferase (adenine-specific) activity"/>
    <property type="evidence" value="ECO:0007669"/>
    <property type="project" value="UniProtKB-EC"/>
</dbReference>
<dbReference type="InterPro" id="IPR002052">
    <property type="entry name" value="DNA_methylase_N6_adenine_CS"/>
</dbReference>
<name>D7NG67_9BACT</name>
<accession>D7NG67</accession>
<dbReference type="RefSeq" id="WP_004378818.1">
    <property type="nucleotide sequence ID" value="NZ_GL349576.1"/>
</dbReference>
<evidence type="ECO:0000256" key="4">
    <source>
        <dbReference type="ARBA" id="ARBA00022679"/>
    </source>
</evidence>
<dbReference type="GO" id="GO:0003677">
    <property type="term" value="F:DNA binding"/>
    <property type="evidence" value="ECO:0007669"/>
    <property type="project" value="InterPro"/>
</dbReference>
<dbReference type="InterPro" id="IPR002941">
    <property type="entry name" value="DNA_methylase_N4/N6"/>
</dbReference>
<evidence type="ECO:0000256" key="6">
    <source>
        <dbReference type="ARBA" id="ARBA00047942"/>
    </source>
</evidence>
<keyword evidence="5" id="KW-0949">S-adenosyl-L-methionine</keyword>
<dbReference type="AlphaFoldDB" id="D7NG67"/>
<evidence type="ECO:0000256" key="1">
    <source>
        <dbReference type="ARBA" id="ARBA00006594"/>
    </source>
</evidence>
<keyword evidence="3 8" id="KW-0489">Methyltransferase</keyword>
<reference evidence="8 9" key="1">
    <citation type="submission" date="2010-02" db="EMBL/GenBank/DDBJ databases">
        <title>The Genome Sequence of Prevotella oris strain C735.</title>
        <authorList>
            <consortium name="The Broad Institute Genome Sequencing Platform"/>
            <person name="Ward D."/>
            <person name="Feldgarden M."/>
            <person name="Earl A."/>
            <person name="Young S.K."/>
            <person name="Zeng Q."/>
            <person name="Koehrsen M."/>
            <person name="Alvarado L."/>
            <person name="Berlin A."/>
            <person name="Bochicchio J."/>
            <person name="Borenstein D."/>
            <person name="Chapman S.B."/>
            <person name="Chen Z."/>
            <person name="Engels R."/>
            <person name="Freedman E."/>
            <person name="Gellesch M."/>
            <person name="Goldberg J."/>
            <person name="Griggs A."/>
            <person name="Gujja S."/>
            <person name="Heilman E."/>
            <person name="Heiman D."/>
            <person name="Hepburn T."/>
            <person name="Howarth C."/>
            <person name="Jen D."/>
            <person name="Larson L."/>
            <person name="Mehta T."/>
            <person name="Park D."/>
            <person name="Pearson M."/>
            <person name="Roberts A."/>
            <person name="Saif S."/>
            <person name="Shea T."/>
            <person name="Shenoy N."/>
            <person name="Sisk P."/>
            <person name="Stolte C."/>
            <person name="Sykes S."/>
            <person name="Thomson T."/>
            <person name="Walk T."/>
            <person name="White J."/>
            <person name="Yandava C."/>
            <person name="Sibley C.D."/>
            <person name="Field T.R."/>
            <person name="Grinwis M."/>
            <person name="Eshaghurshan C.S."/>
            <person name="Surette M.G."/>
            <person name="Haas B."/>
            <person name="Nusbaum C."/>
            <person name="Birren B."/>
        </authorList>
    </citation>
    <scope>NUCLEOTIDE SEQUENCE [LARGE SCALE GENOMIC DNA]</scope>
    <source>
        <strain evidence="8 9">C735</strain>
    </source>
</reference>
<keyword evidence="9" id="KW-1185">Reference proteome</keyword>
<dbReference type="eggNOG" id="COG2189">
    <property type="taxonomic scope" value="Bacteria"/>
</dbReference>
<dbReference type="PIRSF" id="PIRSF015855">
    <property type="entry name" value="TypeIII_Mtase_mKpnI"/>
    <property type="match status" value="1"/>
</dbReference>
<dbReference type="PRINTS" id="PR00506">
    <property type="entry name" value="D21N6MTFRASE"/>
</dbReference>
<dbReference type="InterPro" id="IPR002295">
    <property type="entry name" value="N4/N6-MTase_EcoPI_Mod-like"/>
</dbReference>
<evidence type="ECO:0000256" key="5">
    <source>
        <dbReference type="ARBA" id="ARBA00022691"/>
    </source>
</evidence>
<evidence type="ECO:0000313" key="8">
    <source>
        <dbReference type="EMBL" id="EFI47455.1"/>
    </source>
</evidence>
<evidence type="ECO:0000313" key="9">
    <source>
        <dbReference type="Proteomes" id="UP000003805"/>
    </source>
</evidence>
<dbReference type="Gene3D" id="3.40.50.150">
    <property type="entry name" value="Vaccinia Virus protein VP39"/>
    <property type="match status" value="1"/>
</dbReference>
<dbReference type="Proteomes" id="UP000003805">
    <property type="component" value="Unassembled WGS sequence"/>
</dbReference>
<dbReference type="InterPro" id="IPR029063">
    <property type="entry name" value="SAM-dependent_MTases_sf"/>
</dbReference>
<dbReference type="EC" id="2.1.1.72" evidence="2"/>
<dbReference type="SUPFAM" id="SSF53335">
    <property type="entry name" value="S-adenosyl-L-methionine-dependent methyltransferases"/>
    <property type="match status" value="1"/>
</dbReference>
<dbReference type="GO" id="GO:0032259">
    <property type="term" value="P:methylation"/>
    <property type="evidence" value="ECO:0007669"/>
    <property type="project" value="UniProtKB-KW"/>
</dbReference>
<sequence>MEHPNHIAMETTNGSQLNLDALYKIAPSCFTEAKDENGNVRKVVDFTKLRLLLGDNTVEDAPEVYDFTWVGKRAALQEAAAPIRKTLRPCKEESVDWDTTQNLYIEGDNLEVLKLIQNSYLGKVKMIYIDPPYNTGNDFVYHDHYDESYADYDEHNKFEDGIRFWRNTDSNGRFHSDWCSMIYARLMIARSLLSEEGVIFISIDDHEVDDLKKICNEVFGESNFVGCAGRITKKSNNKGDFWAPNFDYLLTYTKNRELAQEFTGGANESSYNLIEEDGPRKGERYQLVRLYMSSIQNRNPDQRFWIECPDGSKVIPPGTTFPPERPNLGDGIWRWSRPTFEANRDKIVLKKVRSSNLLNERFEPAEWNVFTKTYLNDVIEKSSAKPNSFIEEHINQIASHELNALKIPFDYAKPTSLISYLMKIAQVGADDIVMDFFSGSASTAHALFSYNSEARTNAHFIMVQWPEETDEKTEACKAGYKNICEIGKERIRRAGQKIKEESPLTPQDLDTGFRVFKCEDSNYKEVAFAPKEYTQDMLAGLLDNIKEDRTDLDLLFDCMLRWGVELSLPLESTKVDGCTIHNVNEGDLVGCFEGAVTEKVIDAIAAMDPVRVVFRDSSFTEAANKMNLFELFKQKCSWTDEEIKKNVRVI</sequence>
<comment type="similarity">
    <text evidence="1">Belongs to the N(4)/N(6)-methyltransferase family.</text>
</comment>
<dbReference type="HOGENOM" id="CLU_020164_2_1_10"/>
<dbReference type="GO" id="GO:0008170">
    <property type="term" value="F:N-methyltransferase activity"/>
    <property type="evidence" value="ECO:0007669"/>
    <property type="project" value="InterPro"/>
</dbReference>
<comment type="catalytic activity">
    <reaction evidence="6">
        <text>a 2'-deoxyadenosine in DNA + S-adenosyl-L-methionine = an N(6)-methyl-2'-deoxyadenosine in DNA + S-adenosyl-L-homocysteine + H(+)</text>
        <dbReference type="Rhea" id="RHEA:15197"/>
        <dbReference type="Rhea" id="RHEA-COMP:12418"/>
        <dbReference type="Rhea" id="RHEA-COMP:12419"/>
        <dbReference type="ChEBI" id="CHEBI:15378"/>
        <dbReference type="ChEBI" id="CHEBI:57856"/>
        <dbReference type="ChEBI" id="CHEBI:59789"/>
        <dbReference type="ChEBI" id="CHEBI:90615"/>
        <dbReference type="ChEBI" id="CHEBI:90616"/>
        <dbReference type="EC" id="2.1.1.72"/>
    </reaction>
</comment>
<keyword evidence="4" id="KW-0808">Transferase</keyword>
<feature type="domain" description="DNA methylase N-4/N-6" evidence="7">
    <location>
        <begin position="124"/>
        <end position="447"/>
    </location>
</feature>
<dbReference type="EMBL" id="GL349576">
    <property type="protein sequence ID" value="EFI47455.1"/>
    <property type="molecule type" value="Genomic_DNA"/>
</dbReference>
<dbReference type="Pfam" id="PF01555">
    <property type="entry name" value="N6_N4_Mtase"/>
    <property type="match status" value="1"/>
</dbReference>
<protein>
    <recommendedName>
        <fullName evidence="2">site-specific DNA-methyltransferase (adenine-specific)</fullName>
        <ecNumber evidence="2">2.1.1.72</ecNumber>
    </recommendedName>
</protein>
<evidence type="ECO:0000256" key="3">
    <source>
        <dbReference type="ARBA" id="ARBA00022603"/>
    </source>
</evidence>
<dbReference type="PROSITE" id="PS00092">
    <property type="entry name" value="N6_MTASE"/>
    <property type="match status" value="1"/>
</dbReference>
<evidence type="ECO:0000256" key="2">
    <source>
        <dbReference type="ARBA" id="ARBA00011900"/>
    </source>
</evidence>